<evidence type="ECO:0000313" key="2">
    <source>
        <dbReference type="EMBL" id="KDR67323.1"/>
    </source>
</evidence>
<name>A0A067SKM0_GALM3</name>
<sequence>MPLNGVCEREGMDEPVSMRHLRPPRQTGIHSLLHPSSPSNTRATANAFVPCAFIRNVASSLLSARASYQTRRVLRRLEKERDHVSLAQGRREIIKHKTKDLRSTSSLSANPKISTHEVKICREGGGTSGSMLRIGVWFEWRVQAGLGKDIRRIRSSIREAEKRAWKDGEKRHEAYMLILKIVLDKLMLSEATTGIERNRKANNLEPIDKKHAPTRAPNLPGPQTSISKKKKASLDSWRRGTY</sequence>
<accession>A0A067SKM0</accession>
<dbReference type="HOGENOM" id="CLU_1147260_0_0_1"/>
<reference evidence="3" key="1">
    <citation type="journal article" date="2014" name="Proc. Natl. Acad. Sci. U.S.A.">
        <title>Extensive sampling of basidiomycete genomes demonstrates inadequacy of the white-rot/brown-rot paradigm for wood decay fungi.</title>
        <authorList>
            <person name="Riley R."/>
            <person name="Salamov A.A."/>
            <person name="Brown D.W."/>
            <person name="Nagy L.G."/>
            <person name="Floudas D."/>
            <person name="Held B.W."/>
            <person name="Levasseur A."/>
            <person name="Lombard V."/>
            <person name="Morin E."/>
            <person name="Otillar R."/>
            <person name="Lindquist E.A."/>
            <person name="Sun H."/>
            <person name="LaButti K.M."/>
            <person name="Schmutz J."/>
            <person name="Jabbour D."/>
            <person name="Luo H."/>
            <person name="Baker S.E."/>
            <person name="Pisabarro A.G."/>
            <person name="Walton J.D."/>
            <person name="Blanchette R.A."/>
            <person name="Henrissat B."/>
            <person name="Martin F."/>
            <person name="Cullen D."/>
            <person name="Hibbett D.S."/>
            <person name="Grigoriev I.V."/>
        </authorList>
    </citation>
    <scope>NUCLEOTIDE SEQUENCE [LARGE SCALE GENOMIC DNA]</scope>
    <source>
        <strain evidence="3">CBS 339.88</strain>
    </source>
</reference>
<evidence type="ECO:0000256" key="1">
    <source>
        <dbReference type="SAM" id="MobiDB-lite"/>
    </source>
</evidence>
<proteinExistence type="predicted"/>
<feature type="region of interest" description="Disordered" evidence="1">
    <location>
        <begin position="199"/>
        <end position="242"/>
    </location>
</feature>
<evidence type="ECO:0000313" key="3">
    <source>
        <dbReference type="Proteomes" id="UP000027222"/>
    </source>
</evidence>
<organism evidence="2 3">
    <name type="scientific">Galerina marginata (strain CBS 339.88)</name>
    <dbReference type="NCBI Taxonomy" id="685588"/>
    <lineage>
        <taxon>Eukaryota</taxon>
        <taxon>Fungi</taxon>
        <taxon>Dikarya</taxon>
        <taxon>Basidiomycota</taxon>
        <taxon>Agaricomycotina</taxon>
        <taxon>Agaricomycetes</taxon>
        <taxon>Agaricomycetidae</taxon>
        <taxon>Agaricales</taxon>
        <taxon>Agaricineae</taxon>
        <taxon>Strophariaceae</taxon>
        <taxon>Galerina</taxon>
    </lineage>
</organism>
<keyword evidence="3" id="KW-1185">Reference proteome</keyword>
<dbReference type="AlphaFoldDB" id="A0A067SKM0"/>
<dbReference type="EMBL" id="KL142416">
    <property type="protein sequence ID" value="KDR67323.1"/>
    <property type="molecule type" value="Genomic_DNA"/>
</dbReference>
<dbReference type="Proteomes" id="UP000027222">
    <property type="component" value="Unassembled WGS sequence"/>
</dbReference>
<protein>
    <submittedName>
        <fullName evidence="2">Uncharacterized protein</fullName>
    </submittedName>
</protein>
<feature type="compositionally biased region" description="Basic and acidic residues" evidence="1">
    <location>
        <begin position="232"/>
        <end position="242"/>
    </location>
</feature>
<gene>
    <name evidence="2" type="ORF">GALMADRAFT_1358664</name>
</gene>